<evidence type="ECO:0000313" key="2">
    <source>
        <dbReference type="Proteomes" id="UP000245802"/>
    </source>
</evidence>
<dbReference type="OrthoDB" id="271457at2"/>
<accession>A0A2Z3HBD2</accession>
<dbReference type="PANTHER" id="PTHR30298:SF0">
    <property type="entry name" value="PROTEIN YBFL-RELATED"/>
    <property type="match status" value="1"/>
</dbReference>
<dbReference type="PANTHER" id="PTHR30298">
    <property type="entry name" value="H REPEAT-ASSOCIATED PREDICTED TRANSPOSASE"/>
    <property type="match status" value="1"/>
</dbReference>
<organism evidence="1 2">
    <name type="scientific">Gemmata obscuriglobus</name>
    <dbReference type="NCBI Taxonomy" id="114"/>
    <lineage>
        <taxon>Bacteria</taxon>
        <taxon>Pseudomonadati</taxon>
        <taxon>Planctomycetota</taxon>
        <taxon>Planctomycetia</taxon>
        <taxon>Gemmatales</taxon>
        <taxon>Gemmataceae</taxon>
        <taxon>Gemmata</taxon>
    </lineage>
</organism>
<protein>
    <recommendedName>
        <fullName evidence="3">Transposase IS4-like domain-containing protein</fullName>
    </recommendedName>
</protein>
<evidence type="ECO:0008006" key="3">
    <source>
        <dbReference type="Google" id="ProtNLM"/>
    </source>
</evidence>
<dbReference type="RefSeq" id="WP_010036554.1">
    <property type="nucleotide sequence ID" value="NZ_CP025958.1"/>
</dbReference>
<name>A0A2Z3HBD2_9BACT</name>
<reference evidence="1 2" key="1">
    <citation type="submission" date="2018-01" db="EMBL/GenBank/DDBJ databases">
        <title>G. obscuriglobus.</title>
        <authorList>
            <person name="Franke J."/>
            <person name="Blomberg W."/>
            <person name="Selmecki A."/>
        </authorList>
    </citation>
    <scope>NUCLEOTIDE SEQUENCE [LARGE SCALE GENOMIC DNA]</scope>
    <source>
        <strain evidence="1 2">DSM 5831</strain>
    </source>
</reference>
<proteinExistence type="predicted"/>
<keyword evidence="2" id="KW-1185">Reference proteome</keyword>
<evidence type="ECO:0000313" key="1">
    <source>
        <dbReference type="EMBL" id="AWM38530.1"/>
    </source>
</evidence>
<gene>
    <name evidence="1" type="ORF">C1280_17105</name>
</gene>
<dbReference type="AlphaFoldDB" id="A0A2Z3HBD2"/>
<dbReference type="InterPro" id="IPR051698">
    <property type="entry name" value="Transposase_11-like"/>
</dbReference>
<dbReference type="Proteomes" id="UP000245802">
    <property type="component" value="Chromosome"/>
</dbReference>
<sequence length="91" mass="10795">MLSRFLSGPRFGEAERKHWGIEAMHWVLDVTSGEDRTRTRERILANNLSWLRRFAITLLKRHPEKDRIRGKMTRCLMDTTFLDQVLILQGN</sequence>
<dbReference type="KEGG" id="gog:C1280_17105"/>
<dbReference type="EMBL" id="CP025958">
    <property type="protein sequence ID" value="AWM38530.1"/>
    <property type="molecule type" value="Genomic_DNA"/>
</dbReference>